<dbReference type="SUPFAM" id="SSF52047">
    <property type="entry name" value="RNI-like"/>
    <property type="match status" value="1"/>
</dbReference>
<gene>
    <name evidence="2" type="ORF">DFH94DRAFT_850046</name>
</gene>
<evidence type="ECO:0000256" key="1">
    <source>
        <dbReference type="SAM" id="MobiDB-lite"/>
    </source>
</evidence>
<evidence type="ECO:0000313" key="2">
    <source>
        <dbReference type="EMBL" id="KAF8485933.1"/>
    </source>
</evidence>
<feature type="region of interest" description="Disordered" evidence="1">
    <location>
        <begin position="1"/>
        <end position="40"/>
    </location>
</feature>
<dbReference type="AlphaFoldDB" id="A0A9P5N420"/>
<dbReference type="EMBL" id="WHVB01000002">
    <property type="protein sequence ID" value="KAF8485933.1"/>
    <property type="molecule type" value="Genomic_DNA"/>
</dbReference>
<comment type="caution">
    <text evidence="2">The sequence shown here is derived from an EMBL/GenBank/DDBJ whole genome shotgun (WGS) entry which is preliminary data.</text>
</comment>
<reference evidence="2" key="1">
    <citation type="submission" date="2019-10" db="EMBL/GenBank/DDBJ databases">
        <authorList>
            <consortium name="DOE Joint Genome Institute"/>
            <person name="Kuo A."/>
            <person name="Miyauchi S."/>
            <person name="Kiss E."/>
            <person name="Drula E."/>
            <person name="Kohler A."/>
            <person name="Sanchez-Garcia M."/>
            <person name="Andreopoulos B."/>
            <person name="Barry K.W."/>
            <person name="Bonito G."/>
            <person name="Buee M."/>
            <person name="Carver A."/>
            <person name="Chen C."/>
            <person name="Cichocki N."/>
            <person name="Clum A."/>
            <person name="Culley D."/>
            <person name="Crous P.W."/>
            <person name="Fauchery L."/>
            <person name="Girlanda M."/>
            <person name="Hayes R."/>
            <person name="Keri Z."/>
            <person name="LaButti K."/>
            <person name="Lipzen A."/>
            <person name="Lombard V."/>
            <person name="Magnuson J."/>
            <person name="Maillard F."/>
            <person name="Morin E."/>
            <person name="Murat C."/>
            <person name="Nolan M."/>
            <person name="Ohm R."/>
            <person name="Pangilinan J."/>
            <person name="Pereira M."/>
            <person name="Perotto S."/>
            <person name="Peter M."/>
            <person name="Riley R."/>
            <person name="Sitrit Y."/>
            <person name="Stielow B."/>
            <person name="Szollosi G."/>
            <person name="Zifcakova L."/>
            <person name="Stursova M."/>
            <person name="Spatafora J.W."/>
            <person name="Tedersoo L."/>
            <person name="Vaario L.-M."/>
            <person name="Yamada A."/>
            <person name="Yan M."/>
            <person name="Wang P."/>
            <person name="Xu J."/>
            <person name="Bruns T."/>
            <person name="Baldrian P."/>
            <person name="Vilgalys R."/>
            <person name="Henrissat B."/>
            <person name="Grigoriev I.V."/>
            <person name="Hibbett D."/>
            <person name="Nagy L.G."/>
            <person name="Martin F.M."/>
        </authorList>
    </citation>
    <scope>NUCLEOTIDE SEQUENCE</scope>
    <source>
        <strain evidence="2">Prilba</strain>
    </source>
</reference>
<protein>
    <submittedName>
        <fullName evidence="2">Uncharacterized protein</fullName>
    </submittedName>
</protein>
<dbReference type="Proteomes" id="UP000759537">
    <property type="component" value="Unassembled WGS sequence"/>
</dbReference>
<feature type="compositionally biased region" description="Polar residues" evidence="1">
    <location>
        <begin position="28"/>
        <end position="40"/>
    </location>
</feature>
<keyword evidence="3" id="KW-1185">Reference proteome</keyword>
<reference evidence="2" key="2">
    <citation type="journal article" date="2020" name="Nat. Commun.">
        <title>Large-scale genome sequencing of mycorrhizal fungi provides insights into the early evolution of symbiotic traits.</title>
        <authorList>
            <person name="Miyauchi S."/>
            <person name="Kiss E."/>
            <person name="Kuo A."/>
            <person name="Drula E."/>
            <person name="Kohler A."/>
            <person name="Sanchez-Garcia M."/>
            <person name="Morin E."/>
            <person name="Andreopoulos B."/>
            <person name="Barry K.W."/>
            <person name="Bonito G."/>
            <person name="Buee M."/>
            <person name="Carver A."/>
            <person name="Chen C."/>
            <person name="Cichocki N."/>
            <person name="Clum A."/>
            <person name="Culley D."/>
            <person name="Crous P.W."/>
            <person name="Fauchery L."/>
            <person name="Girlanda M."/>
            <person name="Hayes R.D."/>
            <person name="Keri Z."/>
            <person name="LaButti K."/>
            <person name="Lipzen A."/>
            <person name="Lombard V."/>
            <person name="Magnuson J."/>
            <person name="Maillard F."/>
            <person name="Murat C."/>
            <person name="Nolan M."/>
            <person name="Ohm R.A."/>
            <person name="Pangilinan J."/>
            <person name="Pereira M.F."/>
            <person name="Perotto S."/>
            <person name="Peter M."/>
            <person name="Pfister S."/>
            <person name="Riley R."/>
            <person name="Sitrit Y."/>
            <person name="Stielow J.B."/>
            <person name="Szollosi G."/>
            <person name="Zifcakova L."/>
            <person name="Stursova M."/>
            <person name="Spatafora J.W."/>
            <person name="Tedersoo L."/>
            <person name="Vaario L.M."/>
            <person name="Yamada A."/>
            <person name="Yan M."/>
            <person name="Wang P."/>
            <person name="Xu J."/>
            <person name="Bruns T."/>
            <person name="Baldrian P."/>
            <person name="Vilgalys R."/>
            <person name="Dunand C."/>
            <person name="Henrissat B."/>
            <person name="Grigoriev I.V."/>
            <person name="Hibbett D."/>
            <person name="Nagy L.G."/>
            <person name="Martin F.M."/>
        </authorList>
    </citation>
    <scope>NUCLEOTIDE SEQUENCE</scope>
    <source>
        <strain evidence="2">Prilba</strain>
    </source>
</reference>
<name>A0A9P5N420_9AGAM</name>
<proteinExistence type="predicted"/>
<organism evidence="2 3">
    <name type="scientific">Russula ochroleuca</name>
    <dbReference type="NCBI Taxonomy" id="152965"/>
    <lineage>
        <taxon>Eukaryota</taxon>
        <taxon>Fungi</taxon>
        <taxon>Dikarya</taxon>
        <taxon>Basidiomycota</taxon>
        <taxon>Agaricomycotina</taxon>
        <taxon>Agaricomycetes</taxon>
        <taxon>Russulales</taxon>
        <taxon>Russulaceae</taxon>
        <taxon>Russula</taxon>
    </lineage>
</organism>
<evidence type="ECO:0000313" key="3">
    <source>
        <dbReference type="Proteomes" id="UP000759537"/>
    </source>
</evidence>
<sequence>MSPPPFAQERARHEVSAALPSPSFPTRPGSSTSIDSRSEASLTAENFAQHPTTSQRLLTGSTIFDFFVKEYLLFIKDTEAWQSLVHPKHLRITLDAWPPLPLIIHDSPSSDSLDDIIALLRVEHRDRNRDPFPELTYLSLHSREETVPLLPDSFLGGTTPRLECFELVRIPFPGLPKLHLAAPHLVDLRLLNIPHSGYFSPEAMATVLSTLTNLQYLWLEFQSPRSRPDWASRHPPTRSLLPVLTYFSFNGVSEYLDNLVARIGAPRLNDLDVTFFNQITPSYRVLKVEILCRESDWQVSSLEQVCTSCLPPLSALEVLYIDENPHSQPDWKDNIENTLWRELLHPFTTVKNLYLSDKIAPLIAPALQELNGDRTTETLPILQNIFLEGFQLSSGPIQEGIGQFVAARQVTNHPTAVTCWERKWNVDENDYV</sequence>
<dbReference type="InterPro" id="IPR032675">
    <property type="entry name" value="LRR_dom_sf"/>
</dbReference>
<dbReference type="Gene3D" id="3.80.10.10">
    <property type="entry name" value="Ribonuclease Inhibitor"/>
    <property type="match status" value="1"/>
</dbReference>
<accession>A0A9P5N420</accession>